<comment type="caution">
    <text evidence="1">The sequence shown here is derived from an EMBL/GenBank/DDBJ whole genome shotgun (WGS) entry which is preliminary data.</text>
</comment>
<evidence type="ECO:0000313" key="2">
    <source>
        <dbReference type="Proteomes" id="UP000250321"/>
    </source>
</evidence>
<dbReference type="Proteomes" id="UP000250321">
    <property type="component" value="Unassembled WGS sequence"/>
</dbReference>
<reference evidence="1 2" key="1">
    <citation type="submission" date="2018-02" db="EMBL/GenBank/DDBJ databases">
        <title>Draft genome of wild Prunus yedoensis var. nudiflora.</title>
        <authorList>
            <person name="Baek S."/>
            <person name="Kim J.-H."/>
            <person name="Choi K."/>
            <person name="Kim G.-B."/>
            <person name="Cho A."/>
            <person name="Jang H."/>
            <person name="Shin C.-H."/>
            <person name="Yu H.-J."/>
            <person name="Mun J.-H."/>
        </authorList>
    </citation>
    <scope>NUCLEOTIDE SEQUENCE [LARGE SCALE GENOMIC DNA]</scope>
    <source>
        <strain evidence="2">cv. Jeju island</strain>
        <tissue evidence="1">Leaf</tissue>
    </source>
</reference>
<name>A0A314YAP8_PRUYE</name>
<gene>
    <name evidence="1" type="ORF">Pyn_15417</name>
</gene>
<keyword evidence="2" id="KW-1185">Reference proteome</keyword>
<accession>A0A314YAP8</accession>
<evidence type="ECO:0000313" key="1">
    <source>
        <dbReference type="EMBL" id="PQQ01104.1"/>
    </source>
</evidence>
<protein>
    <submittedName>
        <fullName evidence="1">Uncharacterized protein</fullName>
    </submittedName>
</protein>
<sequence>MQQPIKARPREIKIVEGGGASTRARALYTFGWGRKKSHFGLAATTRRKGQIEKGERESKG</sequence>
<organism evidence="1 2">
    <name type="scientific">Prunus yedoensis var. nudiflora</name>
    <dbReference type="NCBI Taxonomy" id="2094558"/>
    <lineage>
        <taxon>Eukaryota</taxon>
        <taxon>Viridiplantae</taxon>
        <taxon>Streptophyta</taxon>
        <taxon>Embryophyta</taxon>
        <taxon>Tracheophyta</taxon>
        <taxon>Spermatophyta</taxon>
        <taxon>Magnoliopsida</taxon>
        <taxon>eudicotyledons</taxon>
        <taxon>Gunneridae</taxon>
        <taxon>Pentapetalae</taxon>
        <taxon>rosids</taxon>
        <taxon>fabids</taxon>
        <taxon>Rosales</taxon>
        <taxon>Rosaceae</taxon>
        <taxon>Amygdaloideae</taxon>
        <taxon>Amygdaleae</taxon>
        <taxon>Prunus</taxon>
    </lineage>
</organism>
<proteinExistence type="predicted"/>
<dbReference type="AlphaFoldDB" id="A0A314YAP8"/>
<dbReference type="EMBL" id="PJQY01001599">
    <property type="protein sequence ID" value="PQQ01104.1"/>
    <property type="molecule type" value="Genomic_DNA"/>
</dbReference>